<keyword evidence="1" id="KW-0805">Transcription regulation</keyword>
<keyword evidence="7" id="KW-1185">Reference proteome</keyword>
<evidence type="ECO:0000313" key="6">
    <source>
        <dbReference type="EMBL" id="RCW46981.1"/>
    </source>
</evidence>
<dbReference type="EMBL" id="QPJC01000001">
    <property type="protein sequence ID" value="RCW46981.1"/>
    <property type="molecule type" value="Genomic_DNA"/>
</dbReference>
<keyword evidence="2 4" id="KW-0238">DNA-binding</keyword>
<dbReference type="InterPro" id="IPR050109">
    <property type="entry name" value="HTH-type_TetR-like_transc_reg"/>
</dbReference>
<dbReference type="AlphaFoldDB" id="A0A368VYE8"/>
<proteinExistence type="predicted"/>
<feature type="DNA-binding region" description="H-T-H motif" evidence="4">
    <location>
        <begin position="40"/>
        <end position="59"/>
    </location>
</feature>
<evidence type="ECO:0000259" key="5">
    <source>
        <dbReference type="PROSITE" id="PS50977"/>
    </source>
</evidence>
<dbReference type="RefSeq" id="WP_114451203.1">
    <property type="nucleotide sequence ID" value="NZ_QPJC01000001.1"/>
</dbReference>
<dbReference type="OrthoDB" id="9179041at2"/>
<dbReference type="PROSITE" id="PS50977">
    <property type="entry name" value="HTH_TETR_2"/>
    <property type="match status" value="1"/>
</dbReference>
<dbReference type="GO" id="GO:0045892">
    <property type="term" value="P:negative regulation of DNA-templated transcription"/>
    <property type="evidence" value="ECO:0007669"/>
    <property type="project" value="UniProtKB-ARBA"/>
</dbReference>
<comment type="caution">
    <text evidence="6">The sequence shown here is derived from an EMBL/GenBank/DDBJ whole genome shotgun (WGS) entry which is preliminary data.</text>
</comment>
<evidence type="ECO:0000256" key="1">
    <source>
        <dbReference type="ARBA" id="ARBA00023015"/>
    </source>
</evidence>
<feature type="domain" description="HTH tetR-type" evidence="5">
    <location>
        <begin position="17"/>
        <end position="77"/>
    </location>
</feature>
<dbReference type="Gene3D" id="1.10.357.10">
    <property type="entry name" value="Tetracycline Repressor, domain 2"/>
    <property type="match status" value="1"/>
</dbReference>
<evidence type="ECO:0000256" key="3">
    <source>
        <dbReference type="ARBA" id="ARBA00023163"/>
    </source>
</evidence>
<organism evidence="6 7">
    <name type="scientific">Halopolyspora algeriensis</name>
    <dbReference type="NCBI Taxonomy" id="1500506"/>
    <lineage>
        <taxon>Bacteria</taxon>
        <taxon>Bacillati</taxon>
        <taxon>Actinomycetota</taxon>
        <taxon>Actinomycetes</taxon>
        <taxon>Actinomycetes incertae sedis</taxon>
        <taxon>Halopolyspora</taxon>
    </lineage>
</organism>
<dbReference type="Gene3D" id="1.10.10.60">
    <property type="entry name" value="Homeodomain-like"/>
    <property type="match status" value="1"/>
</dbReference>
<dbReference type="PRINTS" id="PR00455">
    <property type="entry name" value="HTHTETR"/>
</dbReference>
<keyword evidence="3" id="KW-0804">Transcription</keyword>
<dbReference type="Pfam" id="PF17932">
    <property type="entry name" value="TetR_C_24"/>
    <property type="match status" value="1"/>
</dbReference>
<evidence type="ECO:0000256" key="2">
    <source>
        <dbReference type="ARBA" id="ARBA00023125"/>
    </source>
</evidence>
<reference evidence="6 7" key="1">
    <citation type="submission" date="2018-07" db="EMBL/GenBank/DDBJ databases">
        <title>Genomic Encyclopedia of Type Strains, Phase III (KMG-III): the genomes of soil and plant-associated and newly described type strains.</title>
        <authorList>
            <person name="Whitman W."/>
        </authorList>
    </citation>
    <scope>NUCLEOTIDE SEQUENCE [LARGE SCALE GENOMIC DNA]</scope>
    <source>
        <strain evidence="6 7">CECT 8575</strain>
    </source>
</reference>
<protein>
    <submittedName>
        <fullName evidence="6">TetR family transcriptional regulator</fullName>
    </submittedName>
</protein>
<dbReference type="FunFam" id="1.10.10.60:FF:000141">
    <property type="entry name" value="TetR family transcriptional regulator"/>
    <property type="match status" value="1"/>
</dbReference>
<gene>
    <name evidence="6" type="ORF">DFQ14_101324</name>
</gene>
<dbReference type="GO" id="GO:0003700">
    <property type="term" value="F:DNA-binding transcription factor activity"/>
    <property type="evidence" value="ECO:0007669"/>
    <property type="project" value="TreeGrafter"/>
</dbReference>
<dbReference type="Pfam" id="PF00440">
    <property type="entry name" value="TetR_N"/>
    <property type="match status" value="1"/>
</dbReference>
<accession>A0A368VYE8</accession>
<sequence>MTEEVAATEPGPAGSALSRREQILQAAAELFARYGFHGVGIDDIGGAVGVSGPALYRHFRSKEAMLAEMLTEISDKLLLGGHSRVDAAAGPDAALEELVRWHVEFALTNPALITVHLRDLDSLSEPDQHRVRESQRAYVEVWVRVLRAVRADLDEHTARAAAHAVIGLINSTPYSTHLDTTAMSALLHRMALGALSAGSGT</sequence>
<dbReference type="SUPFAM" id="SSF48498">
    <property type="entry name" value="Tetracyclin repressor-like, C-terminal domain"/>
    <property type="match status" value="1"/>
</dbReference>
<name>A0A368VYE8_9ACTN</name>
<dbReference type="InterPro" id="IPR001647">
    <property type="entry name" value="HTH_TetR"/>
</dbReference>
<dbReference type="InterPro" id="IPR041490">
    <property type="entry name" value="KstR2_TetR_C"/>
</dbReference>
<evidence type="ECO:0000313" key="7">
    <source>
        <dbReference type="Proteomes" id="UP000253495"/>
    </source>
</evidence>
<dbReference type="PANTHER" id="PTHR30055">
    <property type="entry name" value="HTH-TYPE TRANSCRIPTIONAL REGULATOR RUTR"/>
    <property type="match status" value="1"/>
</dbReference>
<dbReference type="PANTHER" id="PTHR30055:SF237">
    <property type="entry name" value="TRANSCRIPTIONAL REPRESSOR MCE3R"/>
    <property type="match status" value="1"/>
</dbReference>
<dbReference type="Proteomes" id="UP000253495">
    <property type="component" value="Unassembled WGS sequence"/>
</dbReference>
<dbReference type="InterPro" id="IPR036271">
    <property type="entry name" value="Tet_transcr_reg_TetR-rel_C_sf"/>
</dbReference>
<evidence type="ECO:0000256" key="4">
    <source>
        <dbReference type="PROSITE-ProRule" id="PRU00335"/>
    </source>
</evidence>
<dbReference type="InterPro" id="IPR009057">
    <property type="entry name" value="Homeodomain-like_sf"/>
</dbReference>
<dbReference type="SUPFAM" id="SSF46689">
    <property type="entry name" value="Homeodomain-like"/>
    <property type="match status" value="1"/>
</dbReference>
<dbReference type="GO" id="GO:0000976">
    <property type="term" value="F:transcription cis-regulatory region binding"/>
    <property type="evidence" value="ECO:0007669"/>
    <property type="project" value="TreeGrafter"/>
</dbReference>